<sequence>MSDRSLPDRLWSLRLLARVGLTLCAVAAAVMLVGALWRAYVVAPWTRDGRVSAQSVRIAPEVSGTVLEVPVTDDQYVKRGEVLYRIDPARFELALAQAEARLAAADASLRQKTEDARRRRGMENLVPAEDIQRAIQAVAIAEAEQRGARVAVDMARLDVARTVLRAPVDGYVTRLKLNQGDYAVAGQPNIALVDAHSFWIIGYFEETKLRGIRPGAAARIRLMGSDDIIAGRVVSIGRGIADANQQADAQGLPSVAPTFSWVRLAQRIPVRVAFEQLPPDLVLAAGMTASVEVATGGGDAPAQGRLLSLLHHWM</sequence>
<dbReference type="Pfam" id="PF25963">
    <property type="entry name" value="Beta-barrel_AAEA"/>
    <property type="match status" value="1"/>
</dbReference>
<keyword evidence="1" id="KW-0812">Transmembrane</keyword>
<feature type="transmembrane region" description="Helical" evidence="1">
    <location>
        <begin position="15"/>
        <end position="37"/>
    </location>
</feature>
<dbReference type="RefSeq" id="WP_063584682.1">
    <property type="nucleotide sequence ID" value="NZ_LVKO01000096.1"/>
</dbReference>
<reference evidence="4 5" key="1">
    <citation type="submission" date="2020-04" db="EMBL/GenBank/DDBJ databases">
        <title>Achromobacter ruhlandii genome sequencing and assembly.</title>
        <authorList>
            <person name="Martins R.C.R."/>
            <person name="Perdigao-Neto L.V."/>
            <person name="Levin A.S.S."/>
            <person name="Costa S.F."/>
        </authorList>
    </citation>
    <scope>NUCLEOTIDE SEQUENCE [LARGE SCALE GENOMIC DNA]</scope>
    <source>
        <strain evidence="4 5">9035ralo</strain>
    </source>
</reference>
<dbReference type="InterPro" id="IPR050393">
    <property type="entry name" value="MFP_Efflux_Pump"/>
</dbReference>
<dbReference type="Pfam" id="PF25917">
    <property type="entry name" value="BSH_RND"/>
    <property type="match status" value="1"/>
</dbReference>
<dbReference type="GO" id="GO:0055085">
    <property type="term" value="P:transmembrane transport"/>
    <property type="evidence" value="ECO:0007669"/>
    <property type="project" value="InterPro"/>
</dbReference>
<dbReference type="InterPro" id="IPR058625">
    <property type="entry name" value="MdtA-like_BSH"/>
</dbReference>
<evidence type="ECO:0000313" key="5">
    <source>
        <dbReference type="Proteomes" id="UP000542405"/>
    </source>
</evidence>
<organism evidence="4 5">
    <name type="scientific">Achromobacter ruhlandii</name>
    <dbReference type="NCBI Taxonomy" id="72557"/>
    <lineage>
        <taxon>Bacteria</taxon>
        <taxon>Pseudomonadati</taxon>
        <taxon>Pseudomonadota</taxon>
        <taxon>Betaproteobacteria</taxon>
        <taxon>Burkholderiales</taxon>
        <taxon>Alcaligenaceae</taxon>
        <taxon>Achromobacter</taxon>
    </lineage>
</organism>
<dbReference type="Proteomes" id="UP000542405">
    <property type="component" value="Unassembled WGS sequence"/>
</dbReference>
<dbReference type="SUPFAM" id="SSF111369">
    <property type="entry name" value="HlyD-like secretion proteins"/>
    <property type="match status" value="1"/>
</dbReference>
<name>A0A848NRY1_9BURK</name>
<evidence type="ECO:0000313" key="4">
    <source>
        <dbReference type="EMBL" id="NMU93243.1"/>
    </source>
</evidence>
<proteinExistence type="predicted"/>
<evidence type="ECO:0000256" key="1">
    <source>
        <dbReference type="SAM" id="Phobius"/>
    </source>
</evidence>
<keyword evidence="1" id="KW-1133">Transmembrane helix</keyword>
<dbReference type="PANTHER" id="PTHR30367:SF12">
    <property type="entry name" value="P-HYDROXYBENZOIC ACID EFFLUX PUMP SUBUNIT AAEA"/>
    <property type="match status" value="1"/>
</dbReference>
<dbReference type="EMBL" id="JABBZE010000571">
    <property type="protein sequence ID" value="NMU93243.1"/>
    <property type="molecule type" value="Genomic_DNA"/>
</dbReference>
<comment type="caution">
    <text evidence="4">The sequence shown here is derived from an EMBL/GenBank/DDBJ whole genome shotgun (WGS) entry which is preliminary data.</text>
</comment>
<dbReference type="Gene3D" id="2.40.50.100">
    <property type="match status" value="1"/>
</dbReference>
<gene>
    <name evidence="4" type="ORF">HGQ98_27595</name>
</gene>
<feature type="domain" description="p-hydroxybenzoic acid efflux pump subunit AaeA-like beta-barrel" evidence="3">
    <location>
        <begin position="197"/>
        <end position="293"/>
    </location>
</feature>
<keyword evidence="1" id="KW-0472">Membrane</keyword>
<dbReference type="AlphaFoldDB" id="A0A848NRY1"/>
<dbReference type="Gene3D" id="2.40.30.170">
    <property type="match status" value="1"/>
</dbReference>
<evidence type="ECO:0000259" key="3">
    <source>
        <dbReference type="Pfam" id="PF25963"/>
    </source>
</evidence>
<feature type="domain" description="Multidrug resistance protein MdtA-like barrel-sandwich hybrid" evidence="2">
    <location>
        <begin position="55"/>
        <end position="193"/>
    </location>
</feature>
<protein>
    <submittedName>
        <fullName evidence="4">HlyD family secretion protein</fullName>
    </submittedName>
</protein>
<evidence type="ECO:0000259" key="2">
    <source>
        <dbReference type="Pfam" id="PF25917"/>
    </source>
</evidence>
<dbReference type="PANTHER" id="PTHR30367">
    <property type="entry name" value="P-HYDROXYBENZOIC ACID EFFLUX PUMP SUBUNIT AAEA-RELATED"/>
    <property type="match status" value="1"/>
</dbReference>
<dbReference type="InterPro" id="IPR058634">
    <property type="entry name" value="AaeA-lik-b-barrel"/>
</dbReference>
<accession>A0A848NRY1</accession>